<dbReference type="PANTHER" id="PTHR45745:SF1">
    <property type="entry name" value="PHOSPHOGLUCOMUTASE 2B-RELATED"/>
    <property type="match status" value="1"/>
</dbReference>
<evidence type="ECO:0000259" key="5">
    <source>
        <dbReference type="Pfam" id="PF02878"/>
    </source>
</evidence>
<dbReference type="InterPro" id="IPR005844">
    <property type="entry name" value="A-D-PHexomutase_a/b/a-I"/>
</dbReference>
<gene>
    <name evidence="7" type="ORF">DLJ54_01160</name>
</gene>
<evidence type="ECO:0000256" key="4">
    <source>
        <dbReference type="ARBA" id="ARBA00023235"/>
    </source>
</evidence>
<feature type="domain" description="Alpha-D-phosphohexomutase alpha/beta/alpha" evidence="5">
    <location>
        <begin position="21"/>
        <end position="160"/>
    </location>
</feature>
<evidence type="ECO:0000259" key="6">
    <source>
        <dbReference type="Pfam" id="PF02879"/>
    </source>
</evidence>
<keyword evidence="3" id="KW-0460">Magnesium</keyword>
<reference evidence="7 8" key="1">
    <citation type="journal article" date="2018" name="Syst. Appl. Microbiol.">
        <title>Corynebacterium heidelbergense sp. nov., isolated from the preen glands of Egyptian geese (Alopochen aegyptiacus).</title>
        <authorList>
            <person name="Braun M.S."/>
            <person name="Wang E."/>
            <person name="Zimmermann S."/>
            <person name="Wink M."/>
        </authorList>
    </citation>
    <scope>NUCLEOTIDE SEQUENCE [LARGE SCALE GENOMIC DNA]</scope>
    <source>
        <strain evidence="7 8">647</strain>
    </source>
</reference>
<dbReference type="RefSeq" id="WP_113630043.1">
    <property type="nucleotide sequence ID" value="NZ_QHCV01000007.1"/>
</dbReference>
<dbReference type="Proteomes" id="UP000251577">
    <property type="component" value="Unassembled WGS sequence"/>
</dbReference>
<dbReference type="Pfam" id="PF02879">
    <property type="entry name" value="PGM_PMM_II"/>
    <property type="match status" value="1"/>
</dbReference>
<evidence type="ECO:0000256" key="1">
    <source>
        <dbReference type="ARBA" id="ARBA00010231"/>
    </source>
</evidence>
<organism evidence="7 8">
    <name type="scientific">Corynebacterium heidelbergense</name>
    <dbReference type="NCBI Taxonomy" id="2055947"/>
    <lineage>
        <taxon>Bacteria</taxon>
        <taxon>Bacillati</taxon>
        <taxon>Actinomycetota</taxon>
        <taxon>Actinomycetes</taxon>
        <taxon>Mycobacteriales</taxon>
        <taxon>Corynebacteriaceae</taxon>
        <taxon>Corynebacterium</taxon>
    </lineage>
</organism>
<dbReference type="GO" id="GO:0008973">
    <property type="term" value="F:phosphopentomutase activity"/>
    <property type="evidence" value="ECO:0007669"/>
    <property type="project" value="TreeGrafter"/>
</dbReference>
<evidence type="ECO:0000313" key="7">
    <source>
        <dbReference type="EMBL" id="RAV32894.1"/>
    </source>
</evidence>
<dbReference type="PANTHER" id="PTHR45745">
    <property type="entry name" value="PHOSPHOMANNOMUTASE 45A"/>
    <property type="match status" value="1"/>
</dbReference>
<feature type="domain" description="Alpha-D-phosphohexomutase alpha/beta/alpha" evidence="6">
    <location>
        <begin position="202"/>
        <end position="286"/>
    </location>
</feature>
<evidence type="ECO:0000313" key="8">
    <source>
        <dbReference type="Proteomes" id="UP000251577"/>
    </source>
</evidence>
<keyword evidence="2" id="KW-0479">Metal-binding</keyword>
<dbReference type="Pfam" id="PF02878">
    <property type="entry name" value="PGM_PMM_I"/>
    <property type="match status" value="1"/>
</dbReference>
<dbReference type="GO" id="GO:0006166">
    <property type="term" value="P:purine ribonucleoside salvage"/>
    <property type="evidence" value="ECO:0007669"/>
    <property type="project" value="TreeGrafter"/>
</dbReference>
<sequence length="348" mass="36554">MTTDSLGAPETAARDVVAPLGFGPAGWRAPIGPGPDEMNVQTVTRITAGVARWMRQATAPRRRDGRFAVAVGHDARYGSQPMARTVAETFAGAGFEVTLVAEPAPTAVVEYLVRSRGLDAGVQITGSHCAATMSGYRLFCAGGSPVSEAAAEAIERAISAQPAAFLLPRSEAKSLDFGAISAYVHFISGPVATGEQRVVHPRRTLRVVYTPLHGVGGSALEDALRANGFGDVHSVPCQRWPDPEFPTVDVPDPLQPGVTDELIRHGEKLGADLVVALSPDADRCVVGSPICFEDATPARFTTLSLEDTAAVLERDLGEDGVATAVLAAARAAVLKQQGRTLWEEANGR</sequence>
<dbReference type="InterPro" id="IPR016055">
    <property type="entry name" value="A-D-PHexomutase_a/b/a-I/II/III"/>
</dbReference>
<dbReference type="GO" id="GO:0005975">
    <property type="term" value="P:carbohydrate metabolic process"/>
    <property type="evidence" value="ECO:0007669"/>
    <property type="project" value="InterPro"/>
</dbReference>
<dbReference type="GO" id="GO:0046872">
    <property type="term" value="F:metal ion binding"/>
    <property type="evidence" value="ECO:0007669"/>
    <property type="project" value="UniProtKB-KW"/>
</dbReference>
<evidence type="ECO:0000256" key="3">
    <source>
        <dbReference type="ARBA" id="ARBA00022842"/>
    </source>
</evidence>
<dbReference type="EMBL" id="QHCV01000007">
    <property type="protein sequence ID" value="RAV32894.1"/>
    <property type="molecule type" value="Genomic_DNA"/>
</dbReference>
<dbReference type="Gene3D" id="3.40.120.10">
    <property type="entry name" value="Alpha-D-Glucose-1,6-Bisphosphate, subunit A, domain 3"/>
    <property type="match status" value="2"/>
</dbReference>
<keyword evidence="8" id="KW-1185">Reference proteome</keyword>
<name>A0A364V8F4_9CORY</name>
<comment type="similarity">
    <text evidence="1">Belongs to the phosphohexose mutase family.</text>
</comment>
<evidence type="ECO:0000256" key="2">
    <source>
        <dbReference type="ARBA" id="ARBA00022723"/>
    </source>
</evidence>
<dbReference type="AlphaFoldDB" id="A0A364V8F4"/>
<dbReference type="InterPro" id="IPR005845">
    <property type="entry name" value="A-D-PHexomutase_a/b/a-II"/>
</dbReference>
<accession>A0A364V8F4</accession>
<dbReference type="SUPFAM" id="SSF53738">
    <property type="entry name" value="Phosphoglucomutase, first 3 domains"/>
    <property type="match status" value="2"/>
</dbReference>
<protein>
    <recommendedName>
        <fullName evidence="9">Phosphomannomutase</fullName>
    </recommendedName>
</protein>
<comment type="caution">
    <text evidence="7">The sequence shown here is derived from an EMBL/GenBank/DDBJ whole genome shotgun (WGS) entry which is preliminary data.</text>
</comment>
<proteinExistence type="inferred from homology"/>
<keyword evidence="4" id="KW-0413">Isomerase</keyword>
<evidence type="ECO:0008006" key="9">
    <source>
        <dbReference type="Google" id="ProtNLM"/>
    </source>
</evidence>